<evidence type="ECO:0000256" key="1">
    <source>
        <dbReference type="ARBA" id="ARBA00004141"/>
    </source>
</evidence>
<dbReference type="InterPro" id="IPR027417">
    <property type="entry name" value="P-loop_NTPase"/>
</dbReference>
<dbReference type="InterPro" id="IPR039421">
    <property type="entry name" value="Type_1_exporter"/>
</dbReference>
<dbReference type="GO" id="GO:0005886">
    <property type="term" value="C:plasma membrane"/>
    <property type="evidence" value="ECO:0007669"/>
    <property type="project" value="TreeGrafter"/>
</dbReference>
<dbReference type="InterPro" id="IPR036640">
    <property type="entry name" value="ABC1_TM_sf"/>
</dbReference>
<dbReference type="AlphaFoldDB" id="A0A6A2YEG7"/>
<keyword evidence="2" id="KW-0812">Transmembrane</keyword>
<evidence type="ECO:0000313" key="8">
    <source>
        <dbReference type="Proteomes" id="UP000436088"/>
    </source>
</evidence>
<sequence>MFQTMTFCAWALIIWIRAVAVSSRKAKGGDVIAAVMSIFFGSVHTNKAVGHDVFKMIQRKTTISYDSQGKEVEKISGDIDIHDVHFAYPFRPEKSILQGFSLSILAGNMVVLVGSSGCGKSTVIALVQRFYDLHKVLKLFRAIGGDRSNLILEKIEF</sequence>
<reference evidence="7" key="1">
    <citation type="submission" date="2019-09" db="EMBL/GenBank/DDBJ databases">
        <title>Draft genome information of white flower Hibiscus syriacus.</title>
        <authorList>
            <person name="Kim Y.-M."/>
        </authorList>
    </citation>
    <scope>NUCLEOTIDE SEQUENCE [LARGE SCALE GENOMIC DNA]</scope>
    <source>
        <strain evidence="7">YM2019G1</strain>
    </source>
</reference>
<dbReference type="Gene3D" id="1.20.1560.10">
    <property type="entry name" value="ABC transporter type 1, transmembrane domain"/>
    <property type="match status" value="1"/>
</dbReference>
<comment type="subcellular location">
    <subcellularLocation>
        <location evidence="1">Membrane</location>
        <topology evidence="1">Multi-pass membrane protein</topology>
    </subcellularLocation>
</comment>
<gene>
    <name evidence="7" type="ORF">F3Y22_tig00111835pilonHSYRG00107</name>
</gene>
<name>A0A6A2YEG7_HIBSY</name>
<evidence type="ECO:0000313" key="7">
    <source>
        <dbReference type="EMBL" id="KAE8672667.1"/>
    </source>
</evidence>
<feature type="chain" id="PRO_5025435541" description="ABC transporter domain-containing protein" evidence="5">
    <location>
        <begin position="21"/>
        <end position="157"/>
    </location>
</feature>
<feature type="domain" description="ABC transporter" evidence="6">
    <location>
        <begin position="97"/>
        <end position="131"/>
    </location>
</feature>
<evidence type="ECO:0000256" key="2">
    <source>
        <dbReference type="ARBA" id="ARBA00022692"/>
    </source>
</evidence>
<accession>A0A6A2YEG7</accession>
<dbReference type="GO" id="GO:0042626">
    <property type="term" value="F:ATPase-coupled transmembrane transporter activity"/>
    <property type="evidence" value="ECO:0007669"/>
    <property type="project" value="TreeGrafter"/>
</dbReference>
<keyword evidence="3" id="KW-1133">Transmembrane helix</keyword>
<organism evidence="7 8">
    <name type="scientific">Hibiscus syriacus</name>
    <name type="common">Rose of Sharon</name>
    <dbReference type="NCBI Taxonomy" id="106335"/>
    <lineage>
        <taxon>Eukaryota</taxon>
        <taxon>Viridiplantae</taxon>
        <taxon>Streptophyta</taxon>
        <taxon>Embryophyta</taxon>
        <taxon>Tracheophyta</taxon>
        <taxon>Spermatophyta</taxon>
        <taxon>Magnoliopsida</taxon>
        <taxon>eudicotyledons</taxon>
        <taxon>Gunneridae</taxon>
        <taxon>Pentapetalae</taxon>
        <taxon>rosids</taxon>
        <taxon>malvids</taxon>
        <taxon>Malvales</taxon>
        <taxon>Malvaceae</taxon>
        <taxon>Malvoideae</taxon>
        <taxon>Hibiscus</taxon>
    </lineage>
</organism>
<protein>
    <recommendedName>
        <fullName evidence="6">ABC transporter domain-containing protein</fullName>
    </recommendedName>
</protein>
<feature type="signal peptide" evidence="5">
    <location>
        <begin position="1"/>
        <end position="20"/>
    </location>
</feature>
<evidence type="ECO:0000256" key="4">
    <source>
        <dbReference type="ARBA" id="ARBA00023136"/>
    </source>
</evidence>
<dbReference type="PANTHER" id="PTHR24222:SF83">
    <property type="entry name" value="ABC TRANSPORTER B FAMILY MEMBER 19"/>
    <property type="match status" value="1"/>
</dbReference>
<proteinExistence type="predicted"/>
<keyword evidence="4" id="KW-0472">Membrane</keyword>
<evidence type="ECO:0000256" key="3">
    <source>
        <dbReference type="ARBA" id="ARBA00022989"/>
    </source>
</evidence>
<dbReference type="GO" id="GO:0016887">
    <property type="term" value="F:ATP hydrolysis activity"/>
    <property type="evidence" value="ECO:0007669"/>
    <property type="project" value="InterPro"/>
</dbReference>
<keyword evidence="8" id="KW-1185">Reference proteome</keyword>
<dbReference type="Proteomes" id="UP000436088">
    <property type="component" value="Unassembled WGS sequence"/>
</dbReference>
<dbReference type="Gene3D" id="3.40.50.300">
    <property type="entry name" value="P-loop containing nucleotide triphosphate hydrolases"/>
    <property type="match status" value="1"/>
</dbReference>
<dbReference type="GO" id="GO:0005524">
    <property type="term" value="F:ATP binding"/>
    <property type="evidence" value="ECO:0007669"/>
    <property type="project" value="InterPro"/>
</dbReference>
<dbReference type="EMBL" id="VEPZ02001442">
    <property type="protein sequence ID" value="KAE8672667.1"/>
    <property type="molecule type" value="Genomic_DNA"/>
</dbReference>
<comment type="caution">
    <text evidence="7">The sequence shown here is derived from an EMBL/GenBank/DDBJ whole genome shotgun (WGS) entry which is preliminary data.</text>
</comment>
<dbReference type="SUPFAM" id="SSF52540">
    <property type="entry name" value="P-loop containing nucleoside triphosphate hydrolases"/>
    <property type="match status" value="1"/>
</dbReference>
<dbReference type="Pfam" id="PF00005">
    <property type="entry name" value="ABC_tran"/>
    <property type="match status" value="1"/>
</dbReference>
<evidence type="ECO:0000256" key="5">
    <source>
        <dbReference type="SAM" id="SignalP"/>
    </source>
</evidence>
<dbReference type="InterPro" id="IPR003439">
    <property type="entry name" value="ABC_transporter-like_ATP-bd"/>
</dbReference>
<dbReference type="PANTHER" id="PTHR24222">
    <property type="entry name" value="ABC TRANSPORTER B FAMILY"/>
    <property type="match status" value="1"/>
</dbReference>
<evidence type="ECO:0000259" key="6">
    <source>
        <dbReference type="Pfam" id="PF00005"/>
    </source>
</evidence>
<keyword evidence="5" id="KW-0732">Signal</keyword>